<evidence type="ECO:0000256" key="1">
    <source>
        <dbReference type="PROSITE-ProRule" id="PRU01076"/>
    </source>
</evidence>
<name>A0A918C8X5_9DEIO</name>
<evidence type="ECO:0000256" key="2">
    <source>
        <dbReference type="SAM" id="MobiDB-lite"/>
    </source>
</evidence>
<dbReference type="InterPro" id="IPR007159">
    <property type="entry name" value="SpoVT-AbrB_dom"/>
</dbReference>
<dbReference type="GO" id="GO:0003677">
    <property type="term" value="F:DNA binding"/>
    <property type="evidence" value="ECO:0007669"/>
    <property type="project" value="UniProtKB-UniRule"/>
</dbReference>
<dbReference type="Gene3D" id="2.10.260.10">
    <property type="match status" value="1"/>
</dbReference>
<protein>
    <recommendedName>
        <fullName evidence="3">SpoVT-AbrB domain-containing protein</fullName>
    </recommendedName>
</protein>
<reference evidence="4" key="1">
    <citation type="journal article" date="2014" name="Int. J. Syst. Evol. Microbiol.">
        <title>Complete genome sequence of Corynebacterium casei LMG S-19264T (=DSM 44701T), isolated from a smear-ripened cheese.</title>
        <authorList>
            <consortium name="US DOE Joint Genome Institute (JGI-PGF)"/>
            <person name="Walter F."/>
            <person name="Albersmeier A."/>
            <person name="Kalinowski J."/>
            <person name="Ruckert C."/>
        </authorList>
    </citation>
    <scope>NUCLEOTIDE SEQUENCE</scope>
    <source>
        <strain evidence="4">JCM 31311</strain>
    </source>
</reference>
<evidence type="ECO:0000313" key="5">
    <source>
        <dbReference type="Proteomes" id="UP000603865"/>
    </source>
</evidence>
<evidence type="ECO:0000313" key="4">
    <source>
        <dbReference type="EMBL" id="GGR12791.1"/>
    </source>
</evidence>
<dbReference type="InterPro" id="IPR037914">
    <property type="entry name" value="SpoVT-AbrB_sf"/>
</dbReference>
<keyword evidence="5" id="KW-1185">Reference proteome</keyword>
<dbReference type="SUPFAM" id="SSF89447">
    <property type="entry name" value="AbrB/MazE/MraZ-like"/>
    <property type="match status" value="1"/>
</dbReference>
<gene>
    <name evidence="4" type="ORF">GCM10008957_27160</name>
</gene>
<dbReference type="Pfam" id="PF04014">
    <property type="entry name" value="MazE_antitoxin"/>
    <property type="match status" value="1"/>
</dbReference>
<keyword evidence="1" id="KW-0238">DNA-binding</keyword>
<accession>A0A918C8X5</accession>
<comment type="caution">
    <text evidence="4">The sequence shown here is derived from an EMBL/GenBank/DDBJ whole genome shotgun (WGS) entry which is preliminary data.</text>
</comment>
<dbReference type="SMART" id="SM00966">
    <property type="entry name" value="SpoVT_AbrB"/>
    <property type="match status" value="1"/>
</dbReference>
<reference evidence="4" key="2">
    <citation type="submission" date="2020-09" db="EMBL/GenBank/DDBJ databases">
        <authorList>
            <person name="Sun Q."/>
            <person name="Ohkuma M."/>
        </authorList>
    </citation>
    <scope>NUCLEOTIDE SEQUENCE</scope>
    <source>
        <strain evidence="4">JCM 31311</strain>
    </source>
</reference>
<dbReference type="EMBL" id="BMQL01000015">
    <property type="protein sequence ID" value="GGR12791.1"/>
    <property type="molecule type" value="Genomic_DNA"/>
</dbReference>
<feature type="region of interest" description="Disordered" evidence="2">
    <location>
        <begin position="81"/>
        <end position="106"/>
    </location>
</feature>
<dbReference type="PROSITE" id="PS51740">
    <property type="entry name" value="SPOVT_ABRB"/>
    <property type="match status" value="1"/>
</dbReference>
<dbReference type="Proteomes" id="UP000603865">
    <property type="component" value="Unassembled WGS sequence"/>
</dbReference>
<feature type="domain" description="SpoVT-AbrB" evidence="3">
    <location>
        <begin position="8"/>
        <end position="53"/>
    </location>
</feature>
<evidence type="ECO:0000259" key="3">
    <source>
        <dbReference type="PROSITE" id="PS51740"/>
    </source>
</evidence>
<dbReference type="AlphaFoldDB" id="A0A918C8X5"/>
<organism evidence="4 5">
    <name type="scientific">Deinococcus ruber</name>
    <dbReference type="NCBI Taxonomy" id="1848197"/>
    <lineage>
        <taxon>Bacteria</taxon>
        <taxon>Thermotogati</taxon>
        <taxon>Deinococcota</taxon>
        <taxon>Deinococci</taxon>
        <taxon>Deinococcales</taxon>
        <taxon>Deinococcaceae</taxon>
        <taxon>Deinococcus</taxon>
    </lineage>
</organism>
<dbReference type="NCBIfam" id="TIGR01439">
    <property type="entry name" value="lp_hng_hel_AbrB"/>
    <property type="match status" value="1"/>
</dbReference>
<sequence length="106" mass="11885">MYSAPMPNMTAKITEEGRLVLPPEVLEQLGIKPGDEVWLHIDDQQMIVERKPGSFHEFVGTHPLPDGIDARTYVDQMRHDADDRAALDAGEPHPNITSLGRRRSSD</sequence>
<proteinExistence type="predicted"/>